<dbReference type="EMBL" id="QXGB01001397">
    <property type="protein sequence ID" value="KAE9191482.1"/>
    <property type="molecule type" value="Genomic_DNA"/>
</dbReference>
<dbReference type="Proteomes" id="UP000437068">
    <property type="component" value="Unassembled WGS sequence"/>
</dbReference>
<accession>A0A6A3RF62</accession>
<evidence type="ECO:0000313" key="2">
    <source>
        <dbReference type="EMBL" id="KAE8982317.1"/>
    </source>
</evidence>
<sequence length="91" mass="9677">MAVGAKSPLGAMADCEYAEPADDTRDIANGDGCPIDEPDREIDDREKPRSSEGFFEYKDVGVGLGVETADGLEYNVVGVGACFEFDADLLP</sequence>
<reference evidence="9 10" key="1">
    <citation type="submission" date="2018-08" db="EMBL/GenBank/DDBJ databases">
        <title>Genomic investigation of the strawberry pathogen Phytophthora fragariae indicates pathogenicity is determined by transcriptional variation in three key races.</title>
        <authorList>
            <person name="Adams T.M."/>
            <person name="Armitage A.D."/>
            <person name="Sobczyk M.K."/>
            <person name="Bates H.J."/>
            <person name="Dunwell J.M."/>
            <person name="Nellist C.F."/>
            <person name="Harrison R.J."/>
        </authorList>
    </citation>
    <scope>NUCLEOTIDE SEQUENCE [LARGE SCALE GENOMIC DNA]</scope>
    <source>
        <strain evidence="7 10">A4</strain>
        <strain evidence="6 11">BC-1</strain>
        <strain evidence="5 9">NOV-27</strain>
        <strain evidence="4 12">NOV-71</strain>
        <strain evidence="8 14">NOV-77</strain>
        <strain evidence="3 15">ONT-3</strain>
        <strain evidence="2 13">SCRP245</strain>
    </source>
</reference>
<dbReference type="Proteomes" id="UP000460718">
    <property type="component" value="Unassembled WGS sequence"/>
</dbReference>
<evidence type="ECO:0000313" key="12">
    <source>
        <dbReference type="Proteomes" id="UP000441208"/>
    </source>
</evidence>
<evidence type="ECO:0000313" key="5">
    <source>
        <dbReference type="EMBL" id="KAE9191482.1"/>
    </source>
</evidence>
<dbReference type="Proteomes" id="UP000441208">
    <property type="component" value="Unassembled WGS sequence"/>
</dbReference>
<evidence type="ECO:0000313" key="13">
    <source>
        <dbReference type="Proteomes" id="UP000460718"/>
    </source>
</evidence>
<dbReference type="EMBL" id="QXFZ01001336">
    <property type="protein sequence ID" value="KAE9092385.1"/>
    <property type="molecule type" value="Genomic_DNA"/>
</dbReference>
<name>A0A6A3RF62_9STRA</name>
<dbReference type="EMBL" id="QXFX01001361">
    <property type="protein sequence ID" value="KAE9091613.1"/>
    <property type="molecule type" value="Genomic_DNA"/>
</dbReference>
<evidence type="ECO:0000313" key="14">
    <source>
        <dbReference type="Proteomes" id="UP000486351"/>
    </source>
</evidence>
<comment type="caution">
    <text evidence="4">The sequence shown here is derived from an EMBL/GenBank/DDBJ whole genome shotgun (WGS) entry which is preliminary data.</text>
</comment>
<evidence type="ECO:0000313" key="11">
    <source>
        <dbReference type="Proteomes" id="UP000440367"/>
    </source>
</evidence>
<dbReference type="EMBL" id="QXFY01002178">
    <property type="protein sequence ID" value="KAE9301692.1"/>
    <property type="molecule type" value="Genomic_DNA"/>
</dbReference>
<evidence type="ECO:0000313" key="15">
    <source>
        <dbReference type="Proteomes" id="UP000488956"/>
    </source>
</evidence>
<gene>
    <name evidence="7" type="ORF">PF001_g22259</name>
    <name evidence="6" type="ORF">PF002_g19724</name>
    <name evidence="5" type="ORF">PF005_g18827</name>
    <name evidence="4" type="ORF">PF007_g18533</name>
    <name evidence="8" type="ORF">PF008_g22682</name>
    <name evidence="3" type="ORF">PF010_g18123</name>
    <name evidence="2" type="ORF">PF011_g21666</name>
</gene>
<keyword evidence="9" id="KW-1185">Reference proteome</keyword>
<evidence type="ECO:0000313" key="8">
    <source>
        <dbReference type="EMBL" id="KAE9301692.1"/>
    </source>
</evidence>
<evidence type="ECO:0000256" key="1">
    <source>
        <dbReference type="SAM" id="MobiDB-lite"/>
    </source>
</evidence>
<evidence type="ECO:0000313" key="7">
    <source>
        <dbReference type="EMBL" id="KAE9284693.1"/>
    </source>
</evidence>
<feature type="region of interest" description="Disordered" evidence="1">
    <location>
        <begin position="20"/>
        <end position="51"/>
    </location>
</feature>
<proteinExistence type="predicted"/>
<organism evidence="4 12">
    <name type="scientific">Phytophthora fragariae</name>
    <dbReference type="NCBI Taxonomy" id="53985"/>
    <lineage>
        <taxon>Eukaryota</taxon>
        <taxon>Sar</taxon>
        <taxon>Stramenopiles</taxon>
        <taxon>Oomycota</taxon>
        <taxon>Peronosporomycetes</taxon>
        <taxon>Peronosporales</taxon>
        <taxon>Peronosporaceae</taxon>
        <taxon>Phytophthora</taxon>
    </lineage>
</organism>
<dbReference type="EMBL" id="QXGD01001385">
    <property type="protein sequence ID" value="KAE9207347.1"/>
    <property type="molecule type" value="Genomic_DNA"/>
</dbReference>
<dbReference type="Proteomes" id="UP000433483">
    <property type="component" value="Unassembled WGS sequence"/>
</dbReference>
<protein>
    <submittedName>
        <fullName evidence="4">Uncharacterized protein</fullName>
    </submittedName>
</protein>
<dbReference type="Proteomes" id="UP000488956">
    <property type="component" value="Unassembled WGS sequence"/>
</dbReference>
<evidence type="ECO:0000313" key="3">
    <source>
        <dbReference type="EMBL" id="KAE9091613.1"/>
    </source>
</evidence>
<evidence type="ECO:0000313" key="4">
    <source>
        <dbReference type="EMBL" id="KAE9092385.1"/>
    </source>
</evidence>
<dbReference type="Proteomes" id="UP000486351">
    <property type="component" value="Unassembled WGS sequence"/>
</dbReference>
<dbReference type="EMBL" id="QXGE01002125">
    <property type="protein sequence ID" value="KAE9284693.1"/>
    <property type="molecule type" value="Genomic_DNA"/>
</dbReference>
<evidence type="ECO:0000313" key="10">
    <source>
        <dbReference type="Proteomes" id="UP000437068"/>
    </source>
</evidence>
<dbReference type="AlphaFoldDB" id="A0A6A3RF62"/>
<evidence type="ECO:0000313" key="9">
    <source>
        <dbReference type="Proteomes" id="UP000433483"/>
    </source>
</evidence>
<dbReference type="EMBL" id="QXFW01002077">
    <property type="protein sequence ID" value="KAE8982317.1"/>
    <property type="molecule type" value="Genomic_DNA"/>
</dbReference>
<dbReference type="Proteomes" id="UP000440367">
    <property type="component" value="Unassembled WGS sequence"/>
</dbReference>
<dbReference type="OrthoDB" id="10410075at2759"/>
<evidence type="ECO:0000313" key="6">
    <source>
        <dbReference type="EMBL" id="KAE9207347.1"/>
    </source>
</evidence>
<feature type="compositionally biased region" description="Basic and acidic residues" evidence="1">
    <location>
        <begin position="42"/>
        <end position="51"/>
    </location>
</feature>